<dbReference type="InterPro" id="IPR000531">
    <property type="entry name" value="Beta-barrel_TonB"/>
</dbReference>
<feature type="signal peptide" evidence="10">
    <location>
        <begin position="1"/>
        <end position="36"/>
    </location>
</feature>
<evidence type="ECO:0000256" key="5">
    <source>
        <dbReference type="ARBA" id="ARBA00023077"/>
    </source>
</evidence>
<keyword evidence="5 9" id="KW-0798">TonB box</keyword>
<gene>
    <name evidence="13" type="ORF">FHS92_000106</name>
</gene>
<keyword evidence="10" id="KW-0732">Signal</keyword>
<dbReference type="PROSITE" id="PS52016">
    <property type="entry name" value="TONB_DEPENDENT_REC_3"/>
    <property type="match status" value="1"/>
</dbReference>
<dbReference type="CDD" id="cd01347">
    <property type="entry name" value="ligand_gated_channel"/>
    <property type="match status" value="1"/>
</dbReference>
<dbReference type="PANTHER" id="PTHR32552:SF83">
    <property type="entry name" value="BLR3904 PROTEIN"/>
    <property type="match status" value="1"/>
</dbReference>
<dbReference type="Pfam" id="PF00593">
    <property type="entry name" value="TonB_dep_Rec_b-barrel"/>
    <property type="match status" value="1"/>
</dbReference>
<evidence type="ECO:0000256" key="10">
    <source>
        <dbReference type="SAM" id="SignalP"/>
    </source>
</evidence>
<dbReference type="RefSeq" id="WP_184076513.1">
    <property type="nucleotide sequence ID" value="NZ_JACIJP010000001.1"/>
</dbReference>
<dbReference type="PANTHER" id="PTHR32552">
    <property type="entry name" value="FERRICHROME IRON RECEPTOR-RELATED"/>
    <property type="match status" value="1"/>
</dbReference>
<evidence type="ECO:0000313" key="13">
    <source>
        <dbReference type="EMBL" id="MBB6122399.1"/>
    </source>
</evidence>
<proteinExistence type="inferred from homology"/>
<sequence length="803" mass="86200">MTTVKQGVLRPVSLRQRGAGLAIGVTAVLMATPATAQTTPAAQADDEVQLDTLKIEDRTADVSPYSQKGAPYKARVSGDERHTRPIAETPQTISVLTQSQILDSGNSDLRSILAAQPGITIGTGENGNAFGDRYIIRGQEAKSDVFVDGLRDPGMTIRESFAVEQIEISKGPNSSFAGRGTSGGAINAITKAASTGYDFGKVGVGVGTDRYVRTTADINLRASDTFAVRGNVLYAHQNVPDRAPADRERKGLALSALYQPDSRLSLTLDYYGLRADDNPDLGGYLITNAATGVRAPARNVPSYVQNEDFLKSKVDTVTGRIRYEFTPDIFLTNIIRYGASDNSYVTTGASGRTTSTGNPAGVYATATLDNGHQGWQEVRYIANQFNLHINSDLLGGRNELILGGEYTKHKVDSGTYTRASQAAFNCRTGSGAGALDAFCITDANGNVVPNLNGLTQRVWTRNPFASRKWEVETISATVMDTVDLTPNLTLFLGGRVDHFKYDLSTFNAVTGAAAPFTGSTNNHADYSDTLWNGHAGITYKFGPGMVYFSAATAADVNGGESDTGTSSGYGGLVVFQGDAASAKPERSINLELGSKFELFDDRLLLTAAAFQITKSDVMEGADYDTIGTFNTGKLRVRGVEVELAGNITDNWSVQGGFTVMKSKVLESANVGLTTAQLALGATYVGKRLANFANFQAQFRTRYQVTEKFAMGTAVKHKSKIYGGQPDTGAVFTQSASGFTYNQPVPAYTVADLFFEYKFSNRIGLLVNVNNVTNEDYYTAVYRSGSFLYKGDARQVFGTLTVKF</sequence>
<name>A0A841IU10_9SPHN</name>
<feature type="domain" description="TonB-dependent receptor-like beta-barrel" evidence="11">
    <location>
        <begin position="260"/>
        <end position="771"/>
    </location>
</feature>
<keyword evidence="4 8" id="KW-0812">Transmembrane</keyword>
<comment type="caution">
    <text evidence="13">The sequence shown here is derived from an EMBL/GenBank/DDBJ whole genome shotgun (WGS) entry which is preliminary data.</text>
</comment>
<comment type="subcellular location">
    <subcellularLocation>
        <location evidence="1 8">Cell outer membrane</location>
        <topology evidence="1 8">Multi-pass membrane protein</topology>
    </subcellularLocation>
</comment>
<evidence type="ECO:0000256" key="6">
    <source>
        <dbReference type="ARBA" id="ARBA00023136"/>
    </source>
</evidence>
<keyword evidence="7 8" id="KW-0998">Cell outer membrane</keyword>
<comment type="similarity">
    <text evidence="8 9">Belongs to the TonB-dependent receptor family.</text>
</comment>
<dbReference type="GO" id="GO:0009279">
    <property type="term" value="C:cell outer membrane"/>
    <property type="evidence" value="ECO:0007669"/>
    <property type="project" value="UniProtKB-SubCell"/>
</dbReference>
<evidence type="ECO:0000256" key="9">
    <source>
        <dbReference type="RuleBase" id="RU003357"/>
    </source>
</evidence>
<feature type="chain" id="PRO_5032948872" evidence="10">
    <location>
        <begin position="37"/>
        <end position="803"/>
    </location>
</feature>
<reference evidence="13 14" key="1">
    <citation type="submission" date="2020-08" db="EMBL/GenBank/DDBJ databases">
        <title>Genomic Encyclopedia of Type Strains, Phase IV (KMG-IV): sequencing the most valuable type-strain genomes for metagenomic binning, comparative biology and taxonomic classification.</title>
        <authorList>
            <person name="Goeker M."/>
        </authorList>
    </citation>
    <scope>NUCLEOTIDE SEQUENCE [LARGE SCALE GENOMIC DNA]</scope>
    <source>
        <strain evidence="13 14">DSM 102255</strain>
    </source>
</reference>
<dbReference type="SUPFAM" id="SSF56935">
    <property type="entry name" value="Porins"/>
    <property type="match status" value="1"/>
</dbReference>
<feature type="domain" description="TonB-dependent receptor plug" evidence="12">
    <location>
        <begin position="86"/>
        <end position="185"/>
    </location>
</feature>
<evidence type="ECO:0000259" key="12">
    <source>
        <dbReference type="Pfam" id="PF07715"/>
    </source>
</evidence>
<evidence type="ECO:0000256" key="2">
    <source>
        <dbReference type="ARBA" id="ARBA00022448"/>
    </source>
</evidence>
<evidence type="ECO:0000256" key="1">
    <source>
        <dbReference type="ARBA" id="ARBA00004571"/>
    </source>
</evidence>
<dbReference type="InterPro" id="IPR037066">
    <property type="entry name" value="Plug_dom_sf"/>
</dbReference>
<evidence type="ECO:0000313" key="14">
    <source>
        <dbReference type="Proteomes" id="UP000552700"/>
    </source>
</evidence>
<dbReference type="InterPro" id="IPR036942">
    <property type="entry name" value="Beta-barrel_TonB_sf"/>
</dbReference>
<dbReference type="Gene3D" id="2.40.170.20">
    <property type="entry name" value="TonB-dependent receptor, beta-barrel domain"/>
    <property type="match status" value="1"/>
</dbReference>
<evidence type="ECO:0000259" key="11">
    <source>
        <dbReference type="Pfam" id="PF00593"/>
    </source>
</evidence>
<dbReference type="GO" id="GO:0015344">
    <property type="term" value="F:siderophore uptake transmembrane transporter activity"/>
    <property type="evidence" value="ECO:0007669"/>
    <property type="project" value="TreeGrafter"/>
</dbReference>
<protein>
    <submittedName>
        <fullName evidence="13">Catecholate siderophore receptor</fullName>
    </submittedName>
</protein>
<dbReference type="InterPro" id="IPR039426">
    <property type="entry name" value="TonB-dep_rcpt-like"/>
</dbReference>
<evidence type="ECO:0000256" key="3">
    <source>
        <dbReference type="ARBA" id="ARBA00022452"/>
    </source>
</evidence>
<keyword evidence="13" id="KW-0675">Receptor</keyword>
<evidence type="ECO:0000256" key="4">
    <source>
        <dbReference type="ARBA" id="ARBA00022692"/>
    </source>
</evidence>
<dbReference type="AlphaFoldDB" id="A0A841IU10"/>
<dbReference type="Proteomes" id="UP000552700">
    <property type="component" value="Unassembled WGS sequence"/>
</dbReference>
<keyword evidence="14" id="KW-1185">Reference proteome</keyword>
<evidence type="ECO:0000256" key="7">
    <source>
        <dbReference type="ARBA" id="ARBA00023237"/>
    </source>
</evidence>
<keyword evidence="6 8" id="KW-0472">Membrane</keyword>
<accession>A0A841IU10</accession>
<dbReference type="Gene3D" id="2.170.130.10">
    <property type="entry name" value="TonB-dependent receptor, plug domain"/>
    <property type="match status" value="1"/>
</dbReference>
<organism evidence="13 14">
    <name type="scientific">Sphingobium subterraneum</name>
    <dbReference type="NCBI Taxonomy" id="627688"/>
    <lineage>
        <taxon>Bacteria</taxon>
        <taxon>Pseudomonadati</taxon>
        <taxon>Pseudomonadota</taxon>
        <taxon>Alphaproteobacteria</taxon>
        <taxon>Sphingomonadales</taxon>
        <taxon>Sphingomonadaceae</taxon>
        <taxon>Sphingobium</taxon>
    </lineage>
</organism>
<keyword evidence="3 8" id="KW-1134">Transmembrane beta strand</keyword>
<evidence type="ECO:0000256" key="8">
    <source>
        <dbReference type="PROSITE-ProRule" id="PRU01360"/>
    </source>
</evidence>
<dbReference type="Pfam" id="PF07715">
    <property type="entry name" value="Plug"/>
    <property type="match status" value="1"/>
</dbReference>
<dbReference type="InterPro" id="IPR012910">
    <property type="entry name" value="Plug_dom"/>
</dbReference>
<keyword evidence="2 8" id="KW-0813">Transport</keyword>
<dbReference type="EMBL" id="JACIJP010000001">
    <property type="protein sequence ID" value="MBB6122399.1"/>
    <property type="molecule type" value="Genomic_DNA"/>
</dbReference>